<dbReference type="Gene3D" id="3.20.20.450">
    <property type="entry name" value="EAL domain"/>
    <property type="match status" value="1"/>
</dbReference>
<dbReference type="GO" id="GO:0007165">
    <property type="term" value="P:signal transduction"/>
    <property type="evidence" value="ECO:0007669"/>
    <property type="project" value="UniProtKB-ARBA"/>
</dbReference>
<evidence type="ECO:0000256" key="1">
    <source>
        <dbReference type="ARBA" id="ARBA00004370"/>
    </source>
</evidence>
<accession>A0A1Q9APR2</accession>
<evidence type="ECO:0000259" key="6">
    <source>
        <dbReference type="PROSITE" id="PS50839"/>
    </source>
</evidence>
<feature type="domain" description="EAL" evidence="7">
    <location>
        <begin position="616"/>
        <end position="867"/>
    </location>
</feature>
<keyword evidence="9" id="KW-0418">Kinase</keyword>
<dbReference type="GO" id="GO:0016301">
    <property type="term" value="F:kinase activity"/>
    <property type="evidence" value="ECO:0007669"/>
    <property type="project" value="UniProtKB-KW"/>
</dbReference>
<dbReference type="OrthoDB" id="9814202at2"/>
<organism evidence="9 10">
    <name type="scientific">Xaviernesmea rhizosphaerae</name>
    <dbReference type="NCBI Taxonomy" id="1672749"/>
    <lineage>
        <taxon>Bacteria</taxon>
        <taxon>Pseudomonadati</taxon>
        <taxon>Pseudomonadota</taxon>
        <taxon>Alphaproteobacteria</taxon>
        <taxon>Hyphomicrobiales</taxon>
        <taxon>Rhizobiaceae</taxon>
        <taxon>Rhizobium/Agrobacterium group</taxon>
        <taxon>Xaviernesmea</taxon>
    </lineage>
</organism>
<dbReference type="CDD" id="cd01948">
    <property type="entry name" value="EAL"/>
    <property type="match status" value="1"/>
</dbReference>
<keyword evidence="9" id="KW-0808">Transferase</keyword>
<dbReference type="Gene3D" id="3.30.450.350">
    <property type="entry name" value="CHASE domain"/>
    <property type="match status" value="1"/>
</dbReference>
<comment type="subcellular location">
    <subcellularLocation>
        <location evidence="1">Membrane</location>
    </subcellularLocation>
</comment>
<keyword evidence="3" id="KW-1133">Transmembrane helix</keyword>
<dbReference type="InterPro" id="IPR035919">
    <property type="entry name" value="EAL_sf"/>
</dbReference>
<dbReference type="Pfam" id="PF00990">
    <property type="entry name" value="GGDEF"/>
    <property type="match status" value="1"/>
</dbReference>
<keyword evidence="2" id="KW-0812">Transmembrane</keyword>
<dbReference type="SMART" id="SM00091">
    <property type="entry name" value="PAS"/>
    <property type="match status" value="1"/>
</dbReference>
<dbReference type="GO" id="GO:0016020">
    <property type="term" value="C:membrane"/>
    <property type="evidence" value="ECO:0007669"/>
    <property type="project" value="UniProtKB-SubCell"/>
</dbReference>
<dbReference type="STRING" id="1672749.BJF92_16295"/>
<evidence type="ECO:0000259" key="5">
    <source>
        <dbReference type="PROSITE" id="PS50112"/>
    </source>
</evidence>
<dbReference type="Pfam" id="PF03924">
    <property type="entry name" value="CHASE"/>
    <property type="match status" value="1"/>
</dbReference>
<dbReference type="PROSITE" id="PS50887">
    <property type="entry name" value="GGDEF"/>
    <property type="match status" value="1"/>
</dbReference>
<dbReference type="SUPFAM" id="SSF55785">
    <property type="entry name" value="PYP-like sensor domain (PAS domain)"/>
    <property type="match status" value="1"/>
</dbReference>
<dbReference type="Pfam" id="PF00563">
    <property type="entry name" value="EAL"/>
    <property type="match status" value="1"/>
</dbReference>
<dbReference type="InterPro" id="IPR000014">
    <property type="entry name" value="PAS"/>
</dbReference>
<dbReference type="CDD" id="cd00130">
    <property type="entry name" value="PAS"/>
    <property type="match status" value="1"/>
</dbReference>
<sequence length="871" mass="96856">MRRLLRPSYIPAVIALAVILTAAFFAERQNASVNEVRSRAMVAERLTAIRSKIERGITDDVQLVRGLAALIAARPDMIEADFPRVAREIASQSSYLRNLALAPDMVIAQVYPRAGNEQALGKDYRLIPQQRETALRVRDENRMILAGPMNLIQGGYGLSARFPIRVEDGTSGGRFWGILSAVLKIDQLYRDAGLMESELDLALSGRDGTGAQGPVFFGAAEVLQRNPVRLTIDLPGGNWVISGTPAGGWPHSPPNLWTVRMAIAFAGLLLLVPVYTLGRLMDERQQHITILTQKEERLSALSHRLRIALDVSETGTWEWDLARDVVFMDRRMQEIYEFHEDEDPGAALWRSRLHPLDREDTTARVHEALRTRQPYQIQFRIIVPDKGVRHIRSIGSPYTDAKGIQRVAGVNWDITADVAKTESLEEARRLAETRSREIEAARHRMEFNALHDPLTGLPNRRYLDQKLNALSLESLAISIFHLDLDRFKDINDTLGHAAGDQVLRHAADILRSKMRAGDFIARIGGDEFVVIVTNNSLPDQGETLAREIIAAFHAPLPYHGHECRIGVSIGIARQAEAETPEQLLVNADIALYEAKRDGRGRYRFFTPALKAAALTTKKVGDEILRGLERGEFIAYFQPQFSPVSLDIVGVEALARWQHPTRGLLAPAAFLETAEEIGVVSRIDDSILDCGLEALHSWDAGGVSIPKLSVNLSHSRLMDESLPERLEALDLPAGRLSFELLESISFDDWDNRIMATIKRIRAMGIELEIDDFGSGYASITSLLKLTPNRLKIDRQLVMPILSSNRQLRLVSSIIDIGRALGIDVVAEGVETRNHADVLRALGAHALQGYAFARPMSKEALTAFVSEQSWKAA</sequence>
<dbReference type="Proteomes" id="UP000186143">
    <property type="component" value="Unassembled WGS sequence"/>
</dbReference>
<dbReference type="PROSITE" id="PS50839">
    <property type="entry name" value="CHASE"/>
    <property type="match status" value="1"/>
</dbReference>
<dbReference type="InterPro" id="IPR043128">
    <property type="entry name" value="Rev_trsase/Diguanyl_cyclase"/>
</dbReference>
<dbReference type="Gene3D" id="3.30.70.270">
    <property type="match status" value="1"/>
</dbReference>
<evidence type="ECO:0000256" key="4">
    <source>
        <dbReference type="ARBA" id="ARBA00023136"/>
    </source>
</evidence>
<name>A0A1Q9APR2_9HYPH</name>
<dbReference type="NCBIfam" id="TIGR00254">
    <property type="entry name" value="GGDEF"/>
    <property type="match status" value="1"/>
</dbReference>
<evidence type="ECO:0000313" key="9">
    <source>
        <dbReference type="EMBL" id="OLP57412.1"/>
    </source>
</evidence>
<dbReference type="SUPFAM" id="SSF141868">
    <property type="entry name" value="EAL domain-like"/>
    <property type="match status" value="1"/>
</dbReference>
<dbReference type="InterPro" id="IPR000160">
    <property type="entry name" value="GGDEF_dom"/>
</dbReference>
<dbReference type="SMART" id="SM00052">
    <property type="entry name" value="EAL"/>
    <property type="match status" value="1"/>
</dbReference>
<dbReference type="Gene3D" id="2.10.70.100">
    <property type="match status" value="1"/>
</dbReference>
<dbReference type="SMART" id="SM00267">
    <property type="entry name" value="GGDEF"/>
    <property type="match status" value="1"/>
</dbReference>
<reference evidence="9 10" key="1">
    <citation type="submission" date="2016-09" db="EMBL/GenBank/DDBJ databases">
        <title>Rhizobium sp. nov., a novel species isolated from the rice rhizosphere.</title>
        <authorList>
            <person name="Zhao J."/>
            <person name="Zhang X."/>
        </authorList>
    </citation>
    <scope>NUCLEOTIDE SEQUENCE [LARGE SCALE GENOMIC DNA]</scope>
    <source>
        <strain evidence="9 10">MH17</strain>
    </source>
</reference>
<dbReference type="Pfam" id="PF08447">
    <property type="entry name" value="PAS_3"/>
    <property type="match status" value="1"/>
</dbReference>
<dbReference type="InterPro" id="IPR052155">
    <property type="entry name" value="Biofilm_reg_signaling"/>
</dbReference>
<dbReference type="PANTHER" id="PTHR44757">
    <property type="entry name" value="DIGUANYLATE CYCLASE DGCP"/>
    <property type="match status" value="1"/>
</dbReference>
<dbReference type="SMART" id="SM01079">
    <property type="entry name" value="CHASE"/>
    <property type="match status" value="1"/>
</dbReference>
<protein>
    <submittedName>
        <fullName evidence="9">Histidine kinase</fullName>
    </submittedName>
</protein>
<dbReference type="SUPFAM" id="SSF55073">
    <property type="entry name" value="Nucleotide cyclase"/>
    <property type="match status" value="1"/>
</dbReference>
<dbReference type="InterPro" id="IPR042240">
    <property type="entry name" value="CHASE_sf"/>
</dbReference>
<dbReference type="PANTHER" id="PTHR44757:SF2">
    <property type="entry name" value="BIOFILM ARCHITECTURE MAINTENANCE PROTEIN MBAA"/>
    <property type="match status" value="1"/>
</dbReference>
<evidence type="ECO:0000313" key="10">
    <source>
        <dbReference type="Proteomes" id="UP000186143"/>
    </source>
</evidence>
<feature type="domain" description="PAS" evidence="5">
    <location>
        <begin position="301"/>
        <end position="372"/>
    </location>
</feature>
<evidence type="ECO:0000259" key="8">
    <source>
        <dbReference type="PROSITE" id="PS50887"/>
    </source>
</evidence>
<feature type="domain" description="CHASE" evidence="6">
    <location>
        <begin position="103"/>
        <end position="242"/>
    </location>
</feature>
<dbReference type="AlphaFoldDB" id="A0A1Q9APR2"/>
<dbReference type="InterPro" id="IPR001633">
    <property type="entry name" value="EAL_dom"/>
</dbReference>
<evidence type="ECO:0000259" key="7">
    <source>
        <dbReference type="PROSITE" id="PS50883"/>
    </source>
</evidence>
<dbReference type="PROSITE" id="PS50883">
    <property type="entry name" value="EAL"/>
    <property type="match status" value="1"/>
</dbReference>
<comment type="caution">
    <text evidence="9">The sequence shown here is derived from an EMBL/GenBank/DDBJ whole genome shotgun (WGS) entry which is preliminary data.</text>
</comment>
<keyword evidence="4" id="KW-0472">Membrane</keyword>
<dbReference type="InterPro" id="IPR029787">
    <property type="entry name" value="Nucleotide_cyclase"/>
</dbReference>
<gene>
    <name evidence="9" type="ORF">BJF92_16295</name>
</gene>
<feature type="domain" description="GGDEF" evidence="8">
    <location>
        <begin position="475"/>
        <end position="607"/>
    </location>
</feature>
<dbReference type="InterPro" id="IPR013655">
    <property type="entry name" value="PAS_fold_3"/>
</dbReference>
<dbReference type="Gene3D" id="3.30.450.20">
    <property type="entry name" value="PAS domain"/>
    <property type="match status" value="1"/>
</dbReference>
<dbReference type="EMBL" id="MKIO01000018">
    <property type="protein sequence ID" value="OLP57412.1"/>
    <property type="molecule type" value="Genomic_DNA"/>
</dbReference>
<dbReference type="PROSITE" id="PS50112">
    <property type="entry name" value="PAS"/>
    <property type="match status" value="1"/>
</dbReference>
<dbReference type="InterPro" id="IPR006189">
    <property type="entry name" value="CHASE_dom"/>
</dbReference>
<evidence type="ECO:0000256" key="2">
    <source>
        <dbReference type="ARBA" id="ARBA00022692"/>
    </source>
</evidence>
<evidence type="ECO:0000256" key="3">
    <source>
        <dbReference type="ARBA" id="ARBA00022989"/>
    </source>
</evidence>
<dbReference type="CDD" id="cd01949">
    <property type="entry name" value="GGDEF"/>
    <property type="match status" value="1"/>
</dbReference>
<dbReference type="InterPro" id="IPR035965">
    <property type="entry name" value="PAS-like_dom_sf"/>
</dbReference>
<proteinExistence type="predicted"/>